<gene>
    <name evidence="16 18 19" type="primary">zp3a.1</name>
    <name evidence="18" type="synonym">pou3</name>
    <name evidence="18" type="synonym">zp3a</name>
    <name evidence="18" type="synonym">zpc1-1</name>
</gene>
<dbReference type="GO" id="GO:0035803">
    <property type="term" value="P:egg coat formation"/>
    <property type="evidence" value="ECO:0000318"/>
    <property type="project" value="GO_Central"/>
</dbReference>
<dbReference type="InterPro" id="IPR042235">
    <property type="entry name" value="ZP-C_dom"/>
</dbReference>
<dbReference type="STRING" id="7955.ENSDARP00000061743"/>
<reference evidence="18" key="5">
    <citation type="journal article" date="2016" name="Front. Endocrinol.">
        <title>Lamprey IGF-Binding Protein-3 Has IGF-Dependent and -Independent Actions.</title>
        <authorList>
            <person name="Zhong Y."/>
            <person name="Duan C."/>
        </authorList>
    </citation>
    <scope>NUCLEOTIDE SEQUENCE</scope>
    <source>
        <strain evidence="18">Tuebingen</strain>
    </source>
</reference>
<feature type="domain" description="ZP" evidence="15">
    <location>
        <begin position="126"/>
        <end position="387"/>
    </location>
</feature>
<dbReference type="SMART" id="SM00241">
    <property type="entry name" value="ZP"/>
    <property type="match status" value="1"/>
</dbReference>
<dbReference type="GO" id="GO:0007339">
    <property type="term" value="P:binding of sperm to zona pellucida"/>
    <property type="evidence" value="ECO:0000318"/>
    <property type="project" value="GO_Central"/>
</dbReference>
<dbReference type="AlphaFoldDB" id="Q5TYP5"/>
<feature type="signal peptide" evidence="14">
    <location>
        <begin position="1"/>
        <end position="16"/>
    </location>
</feature>
<comment type="domain">
    <text evidence="14">The ZP domain is involved in the polymerization of the ZP proteins to form the zona pellucida.</text>
</comment>
<dbReference type="PRINTS" id="PR00023">
    <property type="entry name" value="ZPELLUCIDA"/>
</dbReference>
<dbReference type="ZFIN" id="ZDB-GENE-040727-1">
    <property type="gene designation" value="zp3a.1"/>
</dbReference>
<dbReference type="PaxDb" id="7955-ENSDARP00000061743"/>
<evidence type="ECO:0000313" key="17">
    <source>
        <dbReference type="Proteomes" id="UP000000437"/>
    </source>
</evidence>
<dbReference type="GeneID" id="407714"/>
<reference evidence="18" key="7">
    <citation type="journal article" date="2019" name="Sci. Rep.">
        <title>A combined FSTRA-shotgun proteomics approach to identify molecular changes in zebrafish upon chemical exposure.</title>
        <authorList>
            <person name="Ayobahan S.U."/>
            <person name="Eilebrecht E."/>
            <person name="Kotthoff M."/>
            <person name="Baumann L."/>
            <person name="Eilebrecht S."/>
            <person name="Teigeler M."/>
            <person name="Hollert H."/>
            <person name="Kalkhof S."/>
            <person name="Schafers C."/>
        </authorList>
    </citation>
    <scope>NUCLEOTIDE SEQUENCE</scope>
    <source>
        <strain evidence="18">Tuebingen</strain>
    </source>
</reference>
<dbReference type="GeneTree" id="ENSGT01030000234567"/>
<keyword evidence="20" id="KW-1267">Proteomics identification</keyword>
<evidence type="ECO:0000256" key="8">
    <source>
        <dbReference type="ARBA" id="ARBA00022692"/>
    </source>
</evidence>
<keyword evidence="7 14" id="KW-0165">Cleavage on pair of basic residues</keyword>
<dbReference type="GO" id="GO:0032190">
    <property type="term" value="F:acrosin binding"/>
    <property type="evidence" value="ECO:0000318"/>
    <property type="project" value="GO_Central"/>
</dbReference>
<evidence type="ECO:0000256" key="1">
    <source>
        <dbReference type="ARBA" id="ARBA00004498"/>
    </source>
</evidence>
<evidence type="ECO:0000256" key="13">
    <source>
        <dbReference type="ARBA" id="ARBA00023180"/>
    </source>
</evidence>
<evidence type="ECO:0000259" key="15">
    <source>
        <dbReference type="PROSITE" id="PS51034"/>
    </source>
</evidence>
<organism evidence="16">
    <name type="scientific">Danio rerio</name>
    <name type="common">Zebrafish</name>
    <name type="synonym">Brachydanio rerio</name>
    <dbReference type="NCBI Taxonomy" id="7955"/>
    <lineage>
        <taxon>Eukaryota</taxon>
        <taxon>Metazoa</taxon>
        <taxon>Chordata</taxon>
        <taxon>Craniata</taxon>
        <taxon>Vertebrata</taxon>
        <taxon>Euteleostomi</taxon>
        <taxon>Actinopterygii</taxon>
        <taxon>Neopterygii</taxon>
        <taxon>Teleostei</taxon>
        <taxon>Ostariophysi</taxon>
        <taxon>Cypriniformes</taxon>
        <taxon>Danionidae</taxon>
        <taxon>Danioninae</taxon>
        <taxon>Danio</taxon>
    </lineage>
</organism>
<evidence type="ECO:0000313" key="19">
    <source>
        <dbReference type="ZFIN" id="ZDB-GENE-040727-1"/>
    </source>
</evidence>
<dbReference type="OrthoDB" id="8880842at2759"/>
<dbReference type="EMBL" id="CR318619">
    <property type="status" value="NOT_ANNOTATED_CDS"/>
    <property type="molecule type" value="Genomic_DNA"/>
</dbReference>
<feature type="chain" id="PRO_5035034177" description="Zona pellucida sperm-binding protein 3" evidence="14 18">
    <location>
        <begin position="17"/>
        <end position="442"/>
    </location>
</feature>
<dbReference type="PROSITE" id="PS51034">
    <property type="entry name" value="ZP_2"/>
    <property type="match status" value="1"/>
</dbReference>
<comment type="function">
    <text evidence="14">Component of the zona pellucida, an extracellular matrix surrounding oocytes which mediates sperm binding, induction of the acrosome reaction and prevents post-fertilization polyspermy. The zona pellucida is composed of 3 to 4 glycoproteins, ZP1, ZP2, ZP3, and ZP4. ZP3 is essential for sperm binding and zona matrix formation.</text>
</comment>
<evidence type="ECO:0000256" key="4">
    <source>
        <dbReference type="ARBA" id="ARBA00022475"/>
    </source>
</evidence>
<keyword evidence="10" id="KW-1133">Transmembrane helix</keyword>
<dbReference type="InterPro" id="IPR055355">
    <property type="entry name" value="ZP-C"/>
</dbReference>
<dbReference type="InterPro" id="IPR048290">
    <property type="entry name" value="ZP_chr"/>
</dbReference>
<keyword evidence="4 14" id="KW-1003">Cell membrane</keyword>
<dbReference type="PhylomeDB" id="Q5TYP5"/>
<dbReference type="SMR" id="Q5TYP5"/>
<evidence type="ECO:0000256" key="12">
    <source>
        <dbReference type="ARBA" id="ARBA00023157"/>
    </source>
</evidence>
<keyword evidence="12 14" id="KW-1015">Disulfide bond</keyword>
<evidence type="ECO:0000256" key="11">
    <source>
        <dbReference type="ARBA" id="ARBA00023136"/>
    </source>
</evidence>
<sequence>MAYWCLTMWSSQRVLGFLLLVAVDAVFSARPQARSLDHWKMIGGPHIHEDPLRGHWELLQGPVKVESLRAPLASNLVSSVQSKQEMLSPVSSKVDWKFPLVQEKPAQLDVNFQLHQPQTPNTVAVQCFENGVHVEVKQDFFGTGHLLEPSSFSLGGCGVLDVDTAAGVLIFQSALQDCGSQLVMTEDELVYVFTIDYKPAVLPNIPVARSIATTVGIECHYSRKHNVSSSALLPAWTPYAATAVAEDVLVFSLKLMTDDWMYERPTNVFFLGDIFNIEASVSQYNHVPLRVFVDACVATATPDVNSAPAYSVIENHGCLTDAKYTGSSSKFLPRVQDNKLRFQLEAFRFQKEISGFIYITCLLKATVAAQSLINEHHKACSFIKNGWVSADGGDQVCACCDTSCGQKTQLTVAPAGIQYEGKAQVGPFQIPAHTSGIKVVSF</sequence>
<dbReference type="PANTHER" id="PTHR11576">
    <property type="entry name" value="ZONA PELLUCIDA SPERM-BINDING PROTEIN 3"/>
    <property type="match status" value="1"/>
</dbReference>
<reference evidence="16" key="3">
    <citation type="submission" date="2013-08" db="UniProtKB">
        <authorList>
            <consortium name="Ensembl"/>
        </authorList>
    </citation>
    <scope>IDENTIFICATION</scope>
    <source>
        <strain evidence="16">Tuebingen</strain>
    </source>
</reference>
<evidence type="ECO:0000256" key="9">
    <source>
        <dbReference type="ARBA" id="ARBA00022729"/>
    </source>
</evidence>
<keyword evidence="8" id="KW-0812">Transmembrane</keyword>
<dbReference type="HOGENOM" id="CLU_047091_2_0_1"/>
<dbReference type="OMA" id="CLTDAKY"/>
<reference evidence="18" key="9">
    <citation type="submission" date="2025-04" db="UniProtKB">
        <authorList>
            <consortium name="RefSeq"/>
        </authorList>
    </citation>
    <scope>IDENTIFICATION</scope>
    <source>
        <strain evidence="18">Tuebingen</strain>
    </source>
</reference>
<keyword evidence="6 14" id="KW-0272">Extracellular matrix</keyword>
<keyword evidence="11" id="KW-0472">Membrane</keyword>
<keyword evidence="9 14" id="KW-0732">Signal</keyword>
<evidence type="ECO:0000256" key="2">
    <source>
        <dbReference type="ARBA" id="ARBA00006735"/>
    </source>
</evidence>
<evidence type="ECO:0000313" key="16">
    <source>
        <dbReference type="Ensembl" id="ENSDARP00000061743"/>
    </source>
</evidence>
<dbReference type="InterPro" id="IPR001507">
    <property type="entry name" value="ZP_dom"/>
</dbReference>
<dbReference type="Pfam" id="PF00100">
    <property type="entry name" value="Zona_pellucida"/>
    <property type="match status" value="1"/>
</dbReference>
<evidence type="ECO:0007829" key="20">
    <source>
        <dbReference type="PeptideAtlas" id="Q5TYP5"/>
    </source>
</evidence>
<dbReference type="RefSeq" id="NP_001013289.1">
    <property type="nucleotide sequence ID" value="NM_001013271.1"/>
</dbReference>
<reference evidence="16 17" key="2">
    <citation type="journal article" date="2013" name="Nature">
        <title>The zebrafish reference genome sequence and its relationship to the human genome.</title>
        <authorList>
            <consortium name="Genome Reference Consortium Zebrafish"/>
            <person name="Howe K."/>
            <person name="Clark M.D."/>
            <person name="Torroja C.F."/>
            <person name="Torrance J."/>
            <person name="Berthelot C."/>
            <person name="Muffato M."/>
            <person name="Collins J.E."/>
            <person name="Humphray S."/>
            <person name="McLaren K."/>
            <person name="Matthews L."/>
            <person name="McLaren S."/>
            <person name="Sealy I."/>
            <person name="Caccamo M."/>
            <person name="Churcher C."/>
            <person name="Scott C."/>
            <person name="Barrett J.C."/>
            <person name="Koch R."/>
            <person name="Rauch G.J."/>
            <person name="White S."/>
            <person name="Chow W."/>
            <person name="Kilian B."/>
            <person name="Quintais L.T."/>
            <person name="Guerra-Assuncao J.A."/>
            <person name="Zhou Y."/>
            <person name="Gu Y."/>
            <person name="Yen J."/>
            <person name="Vogel J.H."/>
            <person name="Eyre T."/>
            <person name="Redmond S."/>
            <person name="Banerjee R."/>
            <person name="Chi J."/>
            <person name="Fu B."/>
            <person name="Langley E."/>
            <person name="Maguire S.F."/>
            <person name="Laird G.K."/>
            <person name="Lloyd D."/>
            <person name="Kenyon E."/>
            <person name="Donaldson S."/>
            <person name="Sehra H."/>
            <person name="Almeida-King J."/>
            <person name="Loveland J."/>
            <person name="Trevanion S."/>
            <person name="Jones M."/>
            <person name="Quail M."/>
            <person name="Willey D."/>
            <person name="Hunt A."/>
            <person name="Burton J."/>
            <person name="Sims S."/>
            <person name="McLay K."/>
            <person name="Plumb B."/>
            <person name="Davis J."/>
            <person name="Clee C."/>
            <person name="Oliver K."/>
            <person name="Clark R."/>
            <person name="Riddle C."/>
            <person name="Elliot D."/>
            <person name="Eliott D."/>
            <person name="Threadgold G."/>
            <person name="Harden G."/>
            <person name="Ware D."/>
            <person name="Begum S."/>
            <person name="Mortimore B."/>
            <person name="Mortimer B."/>
            <person name="Kerry G."/>
            <person name="Heath P."/>
            <person name="Phillimore B."/>
            <person name="Tracey A."/>
            <person name="Corby N."/>
            <person name="Dunn M."/>
            <person name="Johnson C."/>
            <person name="Wood J."/>
            <person name="Clark S."/>
            <person name="Pelan S."/>
            <person name="Griffiths G."/>
            <person name="Smith M."/>
            <person name="Glithero R."/>
            <person name="Howden P."/>
            <person name="Barker N."/>
            <person name="Lloyd C."/>
            <person name="Stevens C."/>
            <person name="Harley J."/>
            <person name="Holt K."/>
            <person name="Panagiotidis G."/>
            <person name="Lovell J."/>
            <person name="Beasley H."/>
            <person name="Henderson C."/>
            <person name="Gordon D."/>
            <person name="Auger K."/>
            <person name="Wright D."/>
            <person name="Collins J."/>
            <person name="Raisen C."/>
            <person name="Dyer L."/>
            <person name="Leung K."/>
            <person name="Robertson L."/>
            <person name="Ambridge K."/>
            <person name="Leongamornlert D."/>
            <person name="McGuire S."/>
            <person name="Gilderthorp R."/>
            <person name="Griffiths C."/>
            <person name="Manthravadi D."/>
            <person name="Nichol S."/>
            <person name="Barker G."/>
            <person name="Whitehead S."/>
            <person name="Kay M."/>
            <person name="Brown J."/>
            <person name="Murnane C."/>
            <person name="Gray E."/>
            <person name="Humphries M."/>
            <person name="Sycamore N."/>
            <person name="Barker D."/>
            <person name="Saunders D."/>
            <person name="Wallis J."/>
            <person name="Babbage A."/>
            <person name="Hammond S."/>
            <person name="Mashreghi-Mohammadi M."/>
            <person name="Barr L."/>
            <person name="Martin S."/>
            <person name="Wray P."/>
            <person name="Ellington A."/>
            <person name="Matthews N."/>
            <person name="Ellwood M."/>
            <person name="Woodmansey R."/>
            <person name="Clark G."/>
            <person name="Cooper J."/>
            <person name="Cooper J."/>
            <person name="Tromans A."/>
            <person name="Grafham D."/>
            <person name="Skuce C."/>
            <person name="Pandian R."/>
            <person name="Andrews R."/>
            <person name="Harrison E."/>
            <person name="Kimberley A."/>
            <person name="Garnett J."/>
            <person name="Fosker N."/>
            <person name="Hall R."/>
            <person name="Garner P."/>
            <person name="Kelly D."/>
            <person name="Bird C."/>
            <person name="Palmer S."/>
            <person name="Gehring I."/>
            <person name="Berger A."/>
            <person name="Dooley C.M."/>
            <person name="Ersan-Urun Z."/>
            <person name="Eser C."/>
            <person name="Geiger H."/>
            <person name="Geisler M."/>
            <person name="Karotki L."/>
            <person name="Kirn A."/>
            <person name="Konantz J."/>
            <person name="Konantz M."/>
            <person name="Oberlander M."/>
            <person name="Rudolph-Geiger S."/>
            <person name="Teucke M."/>
            <person name="Lanz C."/>
            <person name="Raddatz G."/>
            <person name="Osoegawa K."/>
            <person name="Zhu B."/>
            <person name="Rapp A."/>
            <person name="Widaa S."/>
            <person name="Langford C."/>
            <person name="Yang F."/>
            <person name="Schuster S.C."/>
            <person name="Carter N.P."/>
            <person name="Harrow J."/>
            <person name="Ning Z."/>
            <person name="Herrero J."/>
            <person name="Searle S.M."/>
            <person name="Enright A."/>
            <person name="Geisler R."/>
            <person name="Plasterk R.H."/>
            <person name="Lee C."/>
            <person name="Westerfield M."/>
            <person name="de Jong P.J."/>
            <person name="Zon L.I."/>
            <person name="Postlethwait J.H."/>
            <person name="Nusslein-Volhard C."/>
            <person name="Hubbard T.J."/>
            <person name="Roest Crollius H."/>
            <person name="Rogers J."/>
            <person name="Stemple D.L."/>
        </authorList>
    </citation>
    <scope>NUCLEOTIDE SEQUENCE [LARGE SCALE GENOMIC DNA]</scope>
    <source>
        <strain evidence="16">Tuebingen</strain>
    </source>
</reference>
<dbReference type="Proteomes" id="UP000000437">
    <property type="component" value="Chromosome 20"/>
</dbReference>
<dbReference type="Gene3D" id="2.60.40.4100">
    <property type="entry name" value="Zona pellucida, ZP-C domain"/>
    <property type="match status" value="1"/>
</dbReference>
<reference evidence="18" key="6">
    <citation type="journal article" date="2018" name="Fish Physiol. Biochem.">
        <title>Bioinformatic analyses of zona pellucida genes in vertebrates and their expression in Nile tilapia.</title>
        <authorList>
            <person name="Wu T."/>
            <person name="Cheng Y."/>
            <person name="Liu Z."/>
            <person name="Tao W."/>
            <person name="Zheng S."/>
            <person name="Wang D."/>
        </authorList>
    </citation>
    <scope>NUCLEOTIDE SEQUENCE</scope>
    <source>
        <strain evidence="18">Tuebingen</strain>
    </source>
</reference>
<dbReference type="PANTHER" id="PTHR11576:SF2">
    <property type="entry name" value="ZONA PELLUCIDA SPERM-BINDING PROTEIN 3"/>
    <property type="match status" value="1"/>
</dbReference>
<evidence type="ECO:0000313" key="18">
    <source>
        <dbReference type="RefSeq" id="NP_001013289.1"/>
    </source>
</evidence>
<keyword evidence="17" id="KW-1185">Reference proteome</keyword>
<dbReference type="Pfam" id="PF23344">
    <property type="entry name" value="ZP-N"/>
    <property type="match status" value="1"/>
</dbReference>
<reference evidence="18" key="4">
    <citation type="journal article" date="2015" name="Stem Cell Reports">
        <title>Early depletion of primordial germ cells in zebrafish promotes testis formation.</title>
        <authorList>
            <person name="Tzung K.W."/>
            <person name="Goto R."/>
            <person name="Saju J.M."/>
            <person name="Sreenivasan R."/>
            <person name="Saito T."/>
            <person name="Arai K."/>
            <person name="Yamaha E."/>
            <person name="Hossain M.S."/>
            <person name="Calvert M.E.K."/>
            <person name="Orban L."/>
        </authorList>
    </citation>
    <scope>NUCLEOTIDE SEQUENCE</scope>
    <source>
        <strain evidence="18">Tuebingen</strain>
    </source>
</reference>
<accession>A0A8M1N4F0</accession>
<evidence type="ECO:0000256" key="10">
    <source>
        <dbReference type="ARBA" id="ARBA00022989"/>
    </source>
</evidence>
<dbReference type="FunFam" id="2.60.40.4100:FF:000002">
    <property type="entry name" value="Zona pellucida sperm-binding protein 3"/>
    <property type="match status" value="1"/>
</dbReference>
<comment type="similarity">
    <text evidence="2 14">Belongs to the ZP domain family. ZPC subfamily.</text>
</comment>
<protein>
    <recommendedName>
        <fullName evidence="3 14">Zona pellucida sperm-binding protein 3</fullName>
    </recommendedName>
</protein>
<dbReference type="GO" id="GO:0005615">
    <property type="term" value="C:extracellular space"/>
    <property type="evidence" value="ECO:0000318"/>
    <property type="project" value="GO_Central"/>
</dbReference>
<name>Q5TYP5_DANRE</name>
<dbReference type="FunFam" id="2.60.40.3210:FF:000001">
    <property type="entry name" value="Zona pellucida sperm-binding protein 3"/>
    <property type="match status" value="1"/>
</dbReference>
<evidence type="ECO:0000256" key="14">
    <source>
        <dbReference type="RuleBase" id="RU367066"/>
    </source>
</evidence>
<reference evidence="18" key="8">
    <citation type="journal article" date="2020" name="Chemosphere">
        <title>Detection of biomarkers to differentiate endocrine disruption from hepatotoxicity in zebrafish (Danio rerio) using proteomics.</title>
        <authorList>
            <person name="Ayobahan S.U."/>
            <person name="Eilebrecht S."/>
            <person name="Baumann L."/>
            <person name="Teigeler M."/>
            <person name="Hollert H."/>
            <person name="Kalkhof S."/>
            <person name="Eilebrecht E."/>
            <person name="Schafers C."/>
        </authorList>
    </citation>
    <scope>NUCLEOTIDE SEQUENCE</scope>
    <source>
        <strain evidence="18">Tuebingen</strain>
    </source>
</reference>
<evidence type="ECO:0000256" key="7">
    <source>
        <dbReference type="ARBA" id="ARBA00022685"/>
    </source>
</evidence>
<comment type="subcellular location">
    <subcellularLocation>
        <location evidence="1">Secreted</location>
        <location evidence="1">Extracellular space</location>
        <location evidence="1">Extracellular matrix</location>
    </subcellularLocation>
    <subcellularLocation>
        <location evidence="14">Zona pellucida</location>
    </subcellularLocation>
    <subcellularLocation>
        <location evidence="14">Cell membrane</location>
        <topology evidence="14">Single-pass type I membrane protein</topology>
    </subcellularLocation>
</comment>
<dbReference type="AGR" id="ZFIN:ZDB-GENE-040727-1"/>
<evidence type="ECO:0000256" key="3">
    <source>
        <dbReference type="ARBA" id="ARBA00017980"/>
    </source>
</evidence>
<dbReference type="eggNOG" id="ENOG502QSZF">
    <property type="taxonomic scope" value="Eukaryota"/>
</dbReference>
<comment type="PTM">
    <text evidence="14">Proteolytically cleaved before the transmembrane segment to yield the secreted ectodomain incorporated in the zona pellucida.</text>
</comment>
<dbReference type="Gene3D" id="2.60.40.3210">
    <property type="entry name" value="Zona pellucida, ZP-N domain"/>
    <property type="match status" value="1"/>
</dbReference>
<reference evidence="18" key="1">
    <citation type="journal article" date="2006" name="Biol. Reprod.">
        <title>Tandem-repeated Zebrafish zp3 genes possess oocyte-specific promoters and are insensitive to estrogen induction.</title>
        <authorList>
            <person name="Liu X."/>
            <person name="Wang H."/>
            <person name="Gong Z."/>
        </authorList>
    </citation>
    <scope>NUCLEOTIDE SEQUENCE</scope>
    <source>
        <strain evidence="18">Tuebingen</strain>
    </source>
</reference>
<dbReference type="GO" id="GO:0035805">
    <property type="term" value="C:egg coat"/>
    <property type="evidence" value="ECO:0000318"/>
    <property type="project" value="GO_Central"/>
</dbReference>
<dbReference type="Ensembl" id="ENSDART00000061744.7">
    <property type="protein sequence ID" value="ENSDARP00000061743.5"/>
    <property type="gene ID" value="ENSDARG00000042129.9"/>
</dbReference>
<dbReference type="GO" id="GO:2000344">
    <property type="term" value="P:positive regulation of acrosome reaction"/>
    <property type="evidence" value="ECO:0000318"/>
    <property type="project" value="GO_Central"/>
</dbReference>
<accession>Q5TYP5</accession>
<dbReference type="InterPro" id="IPR055356">
    <property type="entry name" value="ZP-N"/>
</dbReference>
<proteinExistence type="evidence at protein level"/>
<evidence type="ECO:0000256" key="5">
    <source>
        <dbReference type="ARBA" id="ARBA00022525"/>
    </source>
</evidence>
<dbReference type="GO" id="GO:0035804">
    <property type="term" value="F:structural constituent of egg coat"/>
    <property type="evidence" value="ECO:0000318"/>
    <property type="project" value="GO_Central"/>
</dbReference>
<dbReference type="GO" id="GO:0005886">
    <property type="term" value="C:plasma membrane"/>
    <property type="evidence" value="ECO:0007669"/>
    <property type="project" value="UniProtKB-SubCell"/>
</dbReference>
<keyword evidence="13" id="KW-0325">Glycoprotein</keyword>
<dbReference type="CTD" id="407714"/>
<dbReference type="Bgee" id="ENSDARG00000042129">
    <property type="expression patterns" value="Expressed in bone element and 22 other cell types or tissues"/>
</dbReference>
<evidence type="ECO:0000256" key="6">
    <source>
        <dbReference type="ARBA" id="ARBA00022530"/>
    </source>
</evidence>
<keyword evidence="5 14" id="KW-0964">Secreted</keyword>
<dbReference type="KEGG" id="dre:407714"/>